<keyword evidence="1" id="KW-0812">Transmembrane</keyword>
<evidence type="ECO:0000256" key="1">
    <source>
        <dbReference type="SAM" id="Phobius"/>
    </source>
</evidence>
<dbReference type="EMBL" id="CP130612">
    <property type="protein sequence ID" value="WKW11005.1"/>
    <property type="molecule type" value="Genomic_DNA"/>
</dbReference>
<evidence type="ECO:0000313" key="3">
    <source>
        <dbReference type="EMBL" id="WKW13915.1"/>
    </source>
</evidence>
<dbReference type="AlphaFoldDB" id="A0AA49JXE0"/>
<reference evidence="3" key="1">
    <citation type="submission" date="2023-07" db="EMBL/GenBank/DDBJ databases">
        <authorList>
            <person name="Haufschild T."/>
            <person name="Kallscheuer N."/>
            <person name="Hammer J."/>
            <person name="Kohn T."/>
            <person name="Kabuu M."/>
            <person name="Jogler M."/>
            <person name="Wohfarth N."/>
            <person name="Heuer A."/>
            <person name="Rohde M."/>
            <person name="van Teeseling M.C.F."/>
            <person name="Jogler C."/>
        </authorList>
    </citation>
    <scope>NUCLEOTIDE SEQUENCE</scope>
    <source>
        <strain evidence="2">Strain 138</strain>
        <strain evidence="3">Strain 318</strain>
    </source>
</reference>
<feature type="transmembrane region" description="Helical" evidence="1">
    <location>
        <begin position="205"/>
        <end position="221"/>
    </location>
</feature>
<evidence type="ECO:0000313" key="4">
    <source>
        <dbReference type="Proteomes" id="UP001229955"/>
    </source>
</evidence>
<evidence type="ECO:0000313" key="2">
    <source>
        <dbReference type="EMBL" id="WKW11005.1"/>
    </source>
</evidence>
<dbReference type="Proteomes" id="UP001229955">
    <property type="component" value="Chromosome"/>
</dbReference>
<name>A0AA49JXE0_9BACT</name>
<accession>A0AA49JS49</accession>
<keyword evidence="1" id="KW-0472">Membrane</keyword>
<keyword evidence="4" id="KW-1185">Reference proteome</keyword>
<organism evidence="3 4">
    <name type="scientific">Pseudogemmatithrix spongiicola</name>
    <dbReference type="NCBI Taxonomy" id="3062599"/>
    <lineage>
        <taxon>Bacteria</taxon>
        <taxon>Pseudomonadati</taxon>
        <taxon>Gemmatimonadota</taxon>
        <taxon>Gemmatimonadia</taxon>
        <taxon>Gemmatimonadales</taxon>
        <taxon>Gemmatimonadaceae</taxon>
        <taxon>Pseudogemmatithrix</taxon>
    </lineage>
</organism>
<dbReference type="RefSeq" id="WP_367886710.1">
    <property type="nucleotide sequence ID" value="NZ_CP130612.1"/>
</dbReference>
<accession>A0AA49JXE0</accession>
<protein>
    <submittedName>
        <fullName evidence="3">Uncharacterized protein</fullName>
    </submittedName>
</protein>
<dbReference type="KEGG" id="pspc:Strain318_000239"/>
<keyword evidence="1" id="KW-1133">Transmembrane helix</keyword>
<gene>
    <name evidence="2" type="ORF">Strain138_000239</name>
    <name evidence="3" type="ORF">Strain318_000239</name>
</gene>
<proteinExistence type="predicted"/>
<dbReference type="EMBL" id="CP130613">
    <property type="protein sequence ID" value="WKW13915.1"/>
    <property type="molecule type" value="Genomic_DNA"/>
</dbReference>
<sequence>MADPTPPVLHRAALERVLQRAAELQAASTEVPETLTEDELVALGAEVGLSATALRQALVEERMRVVLPEERGLVASLTGPATFVATRTVHGTPRDVLTKLHRMMDEGENLREVRRFPDRVVWGARGGFAGTIRTLTRLDGRGFPLARADEVSAVAVAADATRVHVRLEALLHDRRSNAAQAGAFGLLGGTATSLVFVALNLMLPVAIGAGAVIAATAAASARSSYRRDARLAQLALEQILDRLEFGEASKGKLFSTG</sequence>